<dbReference type="GeneTree" id="ENSGT00940000162183"/>
<evidence type="ECO:0000313" key="8">
    <source>
        <dbReference type="Proteomes" id="UP000240080"/>
    </source>
</evidence>
<evidence type="ECO:0000256" key="2">
    <source>
        <dbReference type="ARBA" id="ARBA00023054"/>
    </source>
</evidence>
<evidence type="ECO:0000313" key="7">
    <source>
        <dbReference type="Ensembl" id="ENSPPAP00000009775.1"/>
    </source>
</evidence>
<dbReference type="GO" id="GO:0017022">
    <property type="term" value="F:myosin binding"/>
    <property type="evidence" value="ECO:0007669"/>
    <property type="project" value="TreeGrafter"/>
</dbReference>
<feature type="region of interest" description="Disordered" evidence="5">
    <location>
        <begin position="1"/>
        <end position="83"/>
    </location>
</feature>
<dbReference type="GO" id="GO:0031410">
    <property type="term" value="C:cytoplasmic vesicle"/>
    <property type="evidence" value="ECO:0007669"/>
    <property type="project" value="Ensembl"/>
</dbReference>
<dbReference type="GO" id="GO:0005739">
    <property type="term" value="C:mitochondrion"/>
    <property type="evidence" value="ECO:0007669"/>
    <property type="project" value="UniProtKB-SubCell"/>
</dbReference>
<dbReference type="GO" id="GO:0030425">
    <property type="term" value="C:dendrite"/>
    <property type="evidence" value="ECO:0007669"/>
    <property type="project" value="TreeGrafter"/>
</dbReference>
<keyword evidence="2 4" id="KW-0175">Coiled coil</keyword>
<dbReference type="Bgee" id="ENSPPAG00000028111">
    <property type="expression patterns" value="Expressed in cerebellum and 2 other cell types or tissues"/>
</dbReference>
<dbReference type="GO" id="GO:0005829">
    <property type="term" value="C:cytosol"/>
    <property type="evidence" value="ECO:0007669"/>
    <property type="project" value="Ensembl"/>
</dbReference>
<dbReference type="GO" id="GO:0017157">
    <property type="term" value="P:regulation of exocytosis"/>
    <property type="evidence" value="ECO:0007669"/>
    <property type="project" value="Ensembl"/>
</dbReference>
<evidence type="ECO:0000256" key="1">
    <source>
        <dbReference type="ARBA" id="ARBA00004173"/>
    </source>
</evidence>
<proteinExistence type="predicted"/>
<dbReference type="STRING" id="9597.ENSPPAP00000009775"/>
<name>A0A2R8ZXS3_PANPA</name>
<dbReference type="GO" id="GO:1904115">
    <property type="term" value="C:axon cytoplasm"/>
    <property type="evidence" value="ECO:0007669"/>
    <property type="project" value="GOC"/>
</dbReference>
<dbReference type="GO" id="GO:0021549">
    <property type="term" value="P:cerebellum development"/>
    <property type="evidence" value="ECO:0007669"/>
    <property type="project" value="Ensembl"/>
</dbReference>
<dbReference type="EMBL" id="AJFE02044402">
    <property type="status" value="NOT_ANNOTATED_CDS"/>
    <property type="molecule type" value="Genomic_DNA"/>
</dbReference>
<keyword evidence="3" id="KW-0496">Mitochondrion</keyword>
<evidence type="ECO:0000256" key="5">
    <source>
        <dbReference type="SAM" id="MobiDB-lite"/>
    </source>
</evidence>
<dbReference type="GO" id="GO:0048311">
    <property type="term" value="P:mitochondrion distribution"/>
    <property type="evidence" value="ECO:0007669"/>
    <property type="project" value="TreeGrafter"/>
</dbReference>
<accession>A0A2R8ZXS3</accession>
<dbReference type="InterPro" id="IPR051946">
    <property type="entry name" value="Intracell_Traff-Reg"/>
</dbReference>
<dbReference type="GO" id="GO:0016234">
    <property type="term" value="C:inclusion body"/>
    <property type="evidence" value="ECO:0007669"/>
    <property type="project" value="Ensembl"/>
</dbReference>
<protein>
    <submittedName>
        <fullName evidence="7">Huntingtin associated protein 1</fullName>
    </submittedName>
</protein>
<dbReference type="GO" id="GO:0005814">
    <property type="term" value="C:centriole"/>
    <property type="evidence" value="ECO:0007669"/>
    <property type="project" value="Ensembl"/>
</dbReference>
<feature type="region of interest" description="Disordered" evidence="5">
    <location>
        <begin position="259"/>
        <end position="289"/>
    </location>
</feature>
<dbReference type="GO" id="GO:1902513">
    <property type="term" value="P:regulation of organelle transport along microtubule"/>
    <property type="evidence" value="ECO:0007669"/>
    <property type="project" value="Ensembl"/>
</dbReference>
<dbReference type="EMBL" id="AJFE02044404">
    <property type="status" value="NOT_ANNOTATED_CDS"/>
    <property type="molecule type" value="Genomic_DNA"/>
</dbReference>
<dbReference type="EMBL" id="AJFE02044403">
    <property type="status" value="NOT_ANNOTATED_CDS"/>
    <property type="molecule type" value="Genomic_DNA"/>
</dbReference>
<dbReference type="GO" id="GO:0005813">
    <property type="term" value="C:centrosome"/>
    <property type="evidence" value="ECO:0007669"/>
    <property type="project" value="Ensembl"/>
</dbReference>
<dbReference type="GO" id="GO:0021979">
    <property type="term" value="P:hypothalamus cell differentiation"/>
    <property type="evidence" value="ECO:0007669"/>
    <property type="project" value="Ensembl"/>
</dbReference>
<dbReference type="EMBL" id="AJFE02044401">
    <property type="status" value="NOT_ANNOTATED_CDS"/>
    <property type="molecule type" value="Genomic_DNA"/>
</dbReference>
<dbReference type="PANTHER" id="PTHR15751">
    <property type="entry name" value="TRAFFICKING KINESIN-BINDING PROTEIN"/>
    <property type="match status" value="1"/>
</dbReference>
<feature type="compositionally biased region" description="Acidic residues" evidence="5">
    <location>
        <begin position="259"/>
        <end position="286"/>
    </location>
</feature>
<dbReference type="AlphaFoldDB" id="A0A2R8ZXS3"/>
<dbReference type="GO" id="GO:0005730">
    <property type="term" value="C:nucleolus"/>
    <property type="evidence" value="ECO:0007669"/>
    <property type="project" value="Ensembl"/>
</dbReference>
<dbReference type="GO" id="GO:1902857">
    <property type="term" value="P:positive regulation of non-motile cilium assembly"/>
    <property type="evidence" value="ECO:0007669"/>
    <property type="project" value="Ensembl"/>
</dbReference>
<dbReference type="InterPro" id="IPR006933">
    <property type="entry name" value="HAP1_N"/>
</dbReference>
<evidence type="ECO:0000259" key="6">
    <source>
        <dbReference type="SMART" id="SM01424"/>
    </source>
</evidence>
<dbReference type="Ensembl" id="ENSPPAT00000032419.1">
    <property type="protein sequence ID" value="ENSPPAP00000009775.1"/>
    <property type="gene ID" value="ENSPPAG00000028111.1"/>
</dbReference>
<reference evidence="7 8" key="1">
    <citation type="journal article" date="2012" name="Nature">
        <title>The bonobo genome compared with the chimpanzee and human genomes.</title>
        <authorList>
            <person name="Prufer K."/>
            <person name="Munch K."/>
            <person name="Hellmann I."/>
            <person name="Akagi K."/>
            <person name="Miller J.R."/>
            <person name="Walenz B."/>
            <person name="Koren S."/>
            <person name="Sutton G."/>
            <person name="Kodira C."/>
            <person name="Winer R."/>
            <person name="Knight J.R."/>
            <person name="Mullikin J.C."/>
            <person name="Meader S.J."/>
            <person name="Ponting C.P."/>
            <person name="Lunter G."/>
            <person name="Higashino S."/>
            <person name="Hobolth A."/>
            <person name="Dutheil J."/>
            <person name="Karakoc E."/>
            <person name="Alkan C."/>
            <person name="Sajjadian S."/>
            <person name="Catacchio C.R."/>
            <person name="Ventura M."/>
            <person name="Marques-Bonet T."/>
            <person name="Eichler E.E."/>
            <person name="Andre C."/>
            <person name="Atencia R."/>
            <person name="Mugisha L."/>
            <person name="Junhold J."/>
            <person name="Patterson N."/>
            <person name="Siebauer M."/>
            <person name="Good J.M."/>
            <person name="Fischer A."/>
            <person name="Ptak S.E."/>
            <person name="Lachmann M."/>
            <person name="Symer D.E."/>
            <person name="Mailund T."/>
            <person name="Schierup M.H."/>
            <person name="Andres A.M."/>
            <person name="Kelso J."/>
            <person name="Paabo S."/>
        </authorList>
    </citation>
    <scope>NUCLEOTIDE SEQUENCE [LARGE SCALE GENOMIC DNA]</scope>
</reference>
<keyword evidence="8" id="KW-1185">Reference proteome</keyword>
<gene>
    <name evidence="7" type="primary">HAP1</name>
</gene>
<dbReference type="SMART" id="SM01424">
    <property type="entry name" value="HAP1_N"/>
    <property type="match status" value="1"/>
</dbReference>
<dbReference type="GO" id="GO:0048011">
    <property type="term" value="P:neurotrophin TRK receptor signaling pathway"/>
    <property type="evidence" value="ECO:0007669"/>
    <property type="project" value="Ensembl"/>
</dbReference>
<dbReference type="GO" id="GO:0006605">
    <property type="term" value="P:protein targeting"/>
    <property type="evidence" value="ECO:0007669"/>
    <property type="project" value="TreeGrafter"/>
</dbReference>
<dbReference type="GO" id="GO:0005102">
    <property type="term" value="F:signaling receptor binding"/>
    <property type="evidence" value="ECO:0007669"/>
    <property type="project" value="TreeGrafter"/>
</dbReference>
<evidence type="ECO:0000256" key="4">
    <source>
        <dbReference type="SAM" id="Coils"/>
    </source>
</evidence>
<dbReference type="GO" id="GO:0047496">
    <property type="term" value="P:vesicle transport along microtubule"/>
    <property type="evidence" value="ECO:0007669"/>
    <property type="project" value="Ensembl"/>
</dbReference>
<comment type="subcellular location">
    <subcellularLocation>
        <location evidence="1">Mitochondrion</location>
    </subcellularLocation>
</comment>
<sequence>MRPKRSGRCCAGSRLGPGDPAALTCAPSPSASPAPEPSAQPQARGTGQRAGSLAASGSQFLSEARTGARPASEAGAKAGARRPSAFSAIQGDVRSMPDNSDAPWTRFVFQGPFGSRATGRGTGKAAGIWKTPASYVGRRPGVSGPERAAFIRELEEALCPNLPLPVKKITQEDVKVMLYLLEELLPPVWESVTYGMVLLQRERDLNTAARIGQSLVKQNSVLMEENSKLEALLGSAKEEILHLRHQVNLRDELLQLYSDSDEEDEDEDEEEEEEEEQEEEEAEEDQQCAHPCDAPKLILQEALLHQHHCPQLEALQEKLRLLEEENHQLREEASQLDTLEDEEQMLILECVEQFSEASQQMAELSEVLVLRLENYERQQQEVARLQAQVLKLQQRCRMYGAETEKLQKQLASEKEIQMQLQEESVWVGSQLQDLREKYMDCGGMLIETQEEVKTLRQQPPVSTGSATHYPYSVPLETLPGFQETLAEERRTSLRRMISDPVYFMERNYEMPRGDTSSLRYDFRYSEDREQVQGFEAEEGLMLAADIMRGEDFTPAEELVPQEELGAAKKVPAEEGVMEEAELVSEETEGWEEVELELDEATRMNVVTSALEASGLGPSHLDMNYVLQQLANWQDAHYRRQLRWKMLQKSECPHGALPAASRTSCRSSCR</sequence>
<reference evidence="7" key="2">
    <citation type="submission" date="2025-08" db="UniProtKB">
        <authorList>
            <consortium name="Ensembl"/>
        </authorList>
    </citation>
    <scope>IDENTIFICATION</scope>
</reference>
<organism evidence="7 8">
    <name type="scientific">Pan paniscus</name>
    <name type="common">Pygmy chimpanzee</name>
    <name type="synonym">Bonobo</name>
    <dbReference type="NCBI Taxonomy" id="9597"/>
    <lineage>
        <taxon>Eukaryota</taxon>
        <taxon>Metazoa</taxon>
        <taxon>Chordata</taxon>
        <taxon>Craniata</taxon>
        <taxon>Vertebrata</taxon>
        <taxon>Euteleostomi</taxon>
        <taxon>Mammalia</taxon>
        <taxon>Eutheria</taxon>
        <taxon>Euarchontoglires</taxon>
        <taxon>Primates</taxon>
        <taxon>Haplorrhini</taxon>
        <taxon>Catarrhini</taxon>
        <taxon>Hominidae</taxon>
        <taxon>Pan</taxon>
    </lineage>
</organism>
<feature type="domain" description="HAP1 N-terminal" evidence="6">
    <location>
        <begin position="171"/>
        <end position="458"/>
    </location>
</feature>
<feature type="compositionally biased region" description="Low complexity" evidence="5">
    <location>
        <begin position="20"/>
        <end position="29"/>
    </location>
</feature>
<feature type="coiled-coil region" evidence="4">
    <location>
        <begin position="312"/>
        <end position="423"/>
    </location>
</feature>
<dbReference type="GO" id="GO:0098957">
    <property type="term" value="P:anterograde axonal transport of mitochondrion"/>
    <property type="evidence" value="ECO:0007669"/>
    <property type="project" value="TreeGrafter"/>
</dbReference>
<dbReference type="Proteomes" id="UP000240080">
    <property type="component" value="Chromosome 17"/>
</dbReference>
<dbReference type="GO" id="GO:0050769">
    <property type="term" value="P:positive regulation of neurogenesis"/>
    <property type="evidence" value="ECO:0007669"/>
    <property type="project" value="Ensembl"/>
</dbReference>
<evidence type="ECO:0000256" key="3">
    <source>
        <dbReference type="ARBA" id="ARBA00023128"/>
    </source>
</evidence>
<dbReference type="PANTHER" id="PTHR15751:SF14">
    <property type="entry name" value="HUNTINGTIN-ASSOCIATED PROTEIN 1"/>
    <property type="match status" value="1"/>
</dbReference>
<dbReference type="GO" id="GO:0005776">
    <property type="term" value="C:autophagosome"/>
    <property type="evidence" value="ECO:0007669"/>
    <property type="project" value="Ensembl"/>
</dbReference>
<dbReference type="Pfam" id="PF04849">
    <property type="entry name" value="HAP1_N"/>
    <property type="match status" value="1"/>
</dbReference>
<dbReference type="GO" id="GO:0022008">
    <property type="term" value="P:neurogenesis"/>
    <property type="evidence" value="ECO:0007669"/>
    <property type="project" value="Ensembl"/>
</dbReference>
<dbReference type="GO" id="GO:0008104">
    <property type="term" value="P:intracellular protein localization"/>
    <property type="evidence" value="ECO:0007669"/>
    <property type="project" value="Ensembl"/>
</dbReference>
<reference evidence="7" key="3">
    <citation type="submission" date="2025-09" db="UniProtKB">
        <authorList>
            <consortium name="Ensembl"/>
        </authorList>
    </citation>
    <scope>IDENTIFICATION</scope>
</reference>